<comment type="caution">
    <text evidence="3">The sequence shown here is derived from an EMBL/GenBank/DDBJ whole genome shotgun (WGS) entry which is preliminary data.</text>
</comment>
<evidence type="ECO:0000313" key="4">
    <source>
        <dbReference type="Proteomes" id="UP000784294"/>
    </source>
</evidence>
<feature type="region of interest" description="Disordered" evidence="2">
    <location>
        <begin position="241"/>
        <end position="264"/>
    </location>
</feature>
<dbReference type="AlphaFoldDB" id="A0A448WT64"/>
<gene>
    <name evidence="3" type="ORF">PXEA_LOCUS13108</name>
</gene>
<feature type="compositionally biased region" description="Polar residues" evidence="2">
    <location>
        <begin position="403"/>
        <end position="415"/>
    </location>
</feature>
<feature type="region of interest" description="Disordered" evidence="2">
    <location>
        <begin position="397"/>
        <end position="462"/>
    </location>
</feature>
<organism evidence="3 4">
    <name type="scientific">Protopolystoma xenopodis</name>
    <dbReference type="NCBI Taxonomy" id="117903"/>
    <lineage>
        <taxon>Eukaryota</taxon>
        <taxon>Metazoa</taxon>
        <taxon>Spiralia</taxon>
        <taxon>Lophotrochozoa</taxon>
        <taxon>Platyhelminthes</taxon>
        <taxon>Monogenea</taxon>
        <taxon>Polyopisthocotylea</taxon>
        <taxon>Polystomatidea</taxon>
        <taxon>Polystomatidae</taxon>
        <taxon>Protopolystoma</taxon>
    </lineage>
</organism>
<feature type="coiled-coil region" evidence="1">
    <location>
        <begin position="550"/>
        <end position="577"/>
    </location>
</feature>
<protein>
    <submittedName>
        <fullName evidence="3">Uncharacterized protein</fullName>
    </submittedName>
</protein>
<dbReference type="EMBL" id="CAAALY010042672">
    <property type="protein sequence ID" value="VEL19668.1"/>
    <property type="molecule type" value="Genomic_DNA"/>
</dbReference>
<accession>A0A448WT64</accession>
<proteinExistence type="predicted"/>
<name>A0A448WT64_9PLAT</name>
<feature type="region of interest" description="Disordered" evidence="2">
    <location>
        <begin position="54"/>
        <end position="76"/>
    </location>
</feature>
<evidence type="ECO:0000256" key="1">
    <source>
        <dbReference type="SAM" id="Coils"/>
    </source>
</evidence>
<evidence type="ECO:0000256" key="2">
    <source>
        <dbReference type="SAM" id="MobiDB-lite"/>
    </source>
</evidence>
<keyword evidence="4" id="KW-1185">Reference proteome</keyword>
<dbReference type="Proteomes" id="UP000784294">
    <property type="component" value="Unassembled WGS sequence"/>
</dbReference>
<keyword evidence="1" id="KW-0175">Coiled coil</keyword>
<feature type="region of interest" description="Disordered" evidence="2">
    <location>
        <begin position="294"/>
        <end position="317"/>
    </location>
</feature>
<evidence type="ECO:0000313" key="3">
    <source>
        <dbReference type="EMBL" id="VEL19668.1"/>
    </source>
</evidence>
<dbReference type="OrthoDB" id="6288243at2759"/>
<feature type="compositionally biased region" description="Polar residues" evidence="2">
    <location>
        <begin position="247"/>
        <end position="264"/>
    </location>
</feature>
<sequence>MAIHVDPRKHELLEARIQGSVINDKKLTSVVPTGTLGNLSADAPGGTYLQGSELNPIESPDHSVSGGDVEHLSTTNSSEQIRPIYLIPESHIEGSTCISTSNPVHAFFPPNNQYELCEKQSCIGENLPAALLAVHHPVVNSPGQRVDSTYSTLTPAGSLSQQPSFLMMVNVCEPDNTNSRVSTADIQPVPSYVNHFPNPCTHCSNQNLVTRVTSDSSHGIVNNKPSQNTGNELERVLSPGAPITASPVANKSDNPVAKSDSSYPQGRATVVPILENNLSSHGCSSRNNIILKSSAKRKRRGPIFDETQQPRKMQCKDRGTKRIDELFKPFPGMNLPSSDVGVSQKLSPGKIYPPANIALGAANSDSSNEAFVPSLVTVATPDAQIHNQPHSYLPFPYQQQQQKGSSCPQANSPIISNGPPGAPVPIPESPAATPRLQPNPPGVNFPLSRSGSSSPVGHPQPGTLNLALTSGPVSAKMSSIALQTDDELLTPLLSMQNTPLIVSSQTPITSASNCSVFVPPLAPPSLASTAGPSESTDATTPAAGATTVNVETLQRTNAELEHEAQLLRETITKMQEHATKSRDVIRELLIEKVDITIYLFTDFSLIF</sequence>
<reference evidence="3" key="1">
    <citation type="submission" date="2018-11" db="EMBL/GenBank/DDBJ databases">
        <authorList>
            <consortium name="Pathogen Informatics"/>
        </authorList>
    </citation>
    <scope>NUCLEOTIDE SEQUENCE</scope>
</reference>